<dbReference type="Gene3D" id="3.40.630.30">
    <property type="match status" value="1"/>
</dbReference>
<organism evidence="2 3">
    <name type="scientific">Amycolatopsis ultiminotia</name>
    <dbReference type="NCBI Taxonomy" id="543629"/>
    <lineage>
        <taxon>Bacteria</taxon>
        <taxon>Bacillati</taxon>
        <taxon>Actinomycetota</taxon>
        <taxon>Actinomycetes</taxon>
        <taxon>Pseudonocardiales</taxon>
        <taxon>Pseudonocardiaceae</taxon>
        <taxon>Amycolatopsis</taxon>
    </lineage>
</organism>
<evidence type="ECO:0000313" key="2">
    <source>
        <dbReference type="EMBL" id="GAA3574480.1"/>
    </source>
</evidence>
<dbReference type="RefSeq" id="WP_344867315.1">
    <property type="nucleotide sequence ID" value="NZ_BAAAZN010000019.1"/>
</dbReference>
<accession>A0ABP6XYE9</accession>
<proteinExistence type="predicted"/>
<feature type="domain" description="N-acetyltransferase" evidence="1">
    <location>
        <begin position="10"/>
        <end position="165"/>
    </location>
</feature>
<dbReference type="InterPro" id="IPR000182">
    <property type="entry name" value="GNAT_dom"/>
</dbReference>
<dbReference type="InterPro" id="IPR016181">
    <property type="entry name" value="Acyl_CoA_acyltransferase"/>
</dbReference>
<dbReference type="PANTHER" id="PTHR43792:SF1">
    <property type="entry name" value="N-ACETYLTRANSFERASE DOMAIN-CONTAINING PROTEIN"/>
    <property type="match status" value="1"/>
</dbReference>
<evidence type="ECO:0000313" key="3">
    <source>
        <dbReference type="Proteomes" id="UP001500689"/>
    </source>
</evidence>
<dbReference type="InterPro" id="IPR051531">
    <property type="entry name" value="N-acetyltransferase"/>
</dbReference>
<sequence length="165" mass="18706">MLTEIETGRLVLRPFVAADRPSAVRLQTDPRTNRFTPDPPDAAAMQQVFDDWLAHWANHGYGYCAVRERGQPEVIGLAGVRNREYHGETVLNLAYRFSPSHWGHGYASEAAKAVVDWAEREVPSIPVLISVSVQNTASLRVAEKLGFTRYVEEVYRGELSRHFRR</sequence>
<reference evidence="3" key="1">
    <citation type="journal article" date="2019" name="Int. J. Syst. Evol. Microbiol.">
        <title>The Global Catalogue of Microorganisms (GCM) 10K type strain sequencing project: providing services to taxonomists for standard genome sequencing and annotation.</title>
        <authorList>
            <consortium name="The Broad Institute Genomics Platform"/>
            <consortium name="The Broad Institute Genome Sequencing Center for Infectious Disease"/>
            <person name="Wu L."/>
            <person name="Ma J."/>
        </authorList>
    </citation>
    <scope>NUCLEOTIDE SEQUENCE [LARGE SCALE GENOMIC DNA]</scope>
    <source>
        <strain evidence="3">JCM 16898</strain>
    </source>
</reference>
<dbReference type="SUPFAM" id="SSF55729">
    <property type="entry name" value="Acyl-CoA N-acyltransferases (Nat)"/>
    <property type="match status" value="1"/>
</dbReference>
<keyword evidence="3" id="KW-1185">Reference proteome</keyword>
<comment type="caution">
    <text evidence="2">The sequence shown here is derived from an EMBL/GenBank/DDBJ whole genome shotgun (WGS) entry which is preliminary data.</text>
</comment>
<dbReference type="Pfam" id="PF13302">
    <property type="entry name" value="Acetyltransf_3"/>
    <property type="match status" value="1"/>
</dbReference>
<dbReference type="PROSITE" id="PS51186">
    <property type="entry name" value="GNAT"/>
    <property type="match status" value="1"/>
</dbReference>
<name>A0ABP6XYE9_9PSEU</name>
<dbReference type="EMBL" id="BAAAZN010000019">
    <property type="protein sequence ID" value="GAA3574480.1"/>
    <property type="molecule type" value="Genomic_DNA"/>
</dbReference>
<dbReference type="Proteomes" id="UP001500689">
    <property type="component" value="Unassembled WGS sequence"/>
</dbReference>
<gene>
    <name evidence="2" type="ORF">GCM10022222_68700</name>
</gene>
<evidence type="ECO:0000259" key="1">
    <source>
        <dbReference type="PROSITE" id="PS51186"/>
    </source>
</evidence>
<dbReference type="PANTHER" id="PTHR43792">
    <property type="entry name" value="GNAT FAMILY, PUTATIVE (AFU_ORTHOLOGUE AFUA_3G00765)-RELATED-RELATED"/>
    <property type="match status" value="1"/>
</dbReference>
<protein>
    <submittedName>
        <fullName evidence="2">GNAT family N-acetyltransferase</fullName>
    </submittedName>
</protein>